<dbReference type="PANTHER" id="PTHR11668">
    <property type="entry name" value="SERINE/THREONINE PROTEIN PHOSPHATASE"/>
    <property type="match status" value="1"/>
</dbReference>
<evidence type="ECO:0000313" key="12">
    <source>
        <dbReference type="Proteomes" id="UP000179807"/>
    </source>
</evidence>
<dbReference type="SUPFAM" id="SSF56300">
    <property type="entry name" value="Metallo-dependent phosphatases"/>
    <property type="match status" value="1"/>
</dbReference>
<dbReference type="InterPro" id="IPR029052">
    <property type="entry name" value="Metallo-depent_PP-like"/>
</dbReference>
<dbReference type="EMBL" id="MLAK01001086">
    <property type="protein sequence ID" value="OHS97911.1"/>
    <property type="molecule type" value="Genomic_DNA"/>
</dbReference>
<dbReference type="Proteomes" id="UP000179807">
    <property type="component" value="Unassembled WGS sequence"/>
</dbReference>
<evidence type="ECO:0000256" key="3">
    <source>
        <dbReference type="ARBA" id="ARBA00022801"/>
    </source>
</evidence>
<dbReference type="PANTHER" id="PTHR11668:SF300">
    <property type="entry name" value="SERINE_THREONINE-PROTEIN PHOSPHATASE"/>
    <property type="match status" value="1"/>
</dbReference>
<organism evidence="11 12">
    <name type="scientific">Tritrichomonas foetus</name>
    <dbReference type="NCBI Taxonomy" id="1144522"/>
    <lineage>
        <taxon>Eukaryota</taxon>
        <taxon>Metamonada</taxon>
        <taxon>Parabasalia</taxon>
        <taxon>Tritrichomonadida</taxon>
        <taxon>Tritrichomonadidae</taxon>
        <taxon>Tritrichomonas</taxon>
    </lineage>
</organism>
<keyword evidence="5" id="KW-0464">Manganese</keyword>
<comment type="cofactor">
    <cofactor evidence="1">
        <name>Mn(2+)</name>
        <dbReference type="ChEBI" id="CHEBI:29035"/>
    </cofactor>
</comment>
<feature type="region of interest" description="Disordered" evidence="9">
    <location>
        <begin position="412"/>
        <end position="433"/>
    </location>
</feature>
<dbReference type="GeneID" id="94845162"/>
<dbReference type="GO" id="GO:0046872">
    <property type="term" value="F:metal ion binding"/>
    <property type="evidence" value="ECO:0007669"/>
    <property type="project" value="UniProtKB-KW"/>
</dbReference>
<keyword evidence="3 8" id="KW-0378">Hydrolase</keyword>
<evidence type="ECO:0000313" key="11">
    <source>
        <dbReference type="EMBL" id="OHS97911.1"/>
    </source>
</evidence>
<gene>
    <name evidence="11" type="ORF">TRFO_35786</name>
</gene>
<accession>A0A1J4JI19</accession>
<dbReference type="Gene3D" id="3.60.21.10">
    <property type="match status" value="1"/>
</dbReference>
<dbReference type="InterPro" id="IPR006186">
    <property type="entry name" value="Ser/Thr-sp_prot-phosphatase"/>
</dbReference>
<dbReference type="AlphaFoldDB" id="A0A1J4JI19"/>
<dbReference type="GO" id="GO:0004722">
    <property type="term" value="F:protein serine/threonine phosphatase activity"/>
    <property type="evidence" value="ECO:0007669"/>
    <property type="project" value="UniProtKB-EC"/>
</dbReference>
<dbReference type="Pfam" id="PF00149">
    <property type="entry name" value="Metallophos"/>
    <property type="match status" value="1"/>
</dbReference>
<evidence type="ECO:0000256" key="9">
    <source>
        <dbReference type="SAM" id="MobiDB-lite"/>
    </source>
</evidence>
<evidence type="ECO:0000256" key="5">
    <source>
        <dbReference type="ARBA" id="ARBA00023211"/>
    </source>
</evidence>
<evidence type="ECO:0000256" key="2">
    <source>
        <dbReference type="ARBA" id="ARBA00022723"/>
    </source>
</evidence>
<keyword evidence="2" id="KW-0479">Metal-binding</keyword>
<dbReference type="GO" id="GO:0005737">
    <property type="term" value="C:cytoplasm"/>
    <property type="evidence" value="ECO:0007669"/>
    <property type="project" value="TreeGrafter"/>
</dbReference>
<dbReference type="PRINTS" id="PR00114">
    <property type="entry name" value="STPHPHTASE"/>
</dbReference>
<keyword evidence="12" id="KW-1185">Reference proteome</keyword>
<dbReference type="EC" id="3.1.3.16" evidence="8"/>
<evidence type="ECO:0000256" key="8">
    <source>
        <dbReference type="RuleBase" id="RU004273"/>
    </source>
</evidence>
<sequence length="462" mass="51744">MEERIREYRDLFDNFMNSLTPDMTKYANRVSRFVLPIIPKEIIINLCQDVSEIFANENILLELNSPCVIVGDIHGHILDLYRIIAAFHIPNPTHYLFLGDIVDRGEFSLESCALVFLMKVLFPDHVHIIRGNHEFSFLCTQGGFSQQLTDVYNDTPLLPNFIHAFSLMPLSAIIDDKIFCVHGGLGPSIFSVQQLKEIKRPIFDFGDPTIDSMLWSDPNTKVDFFGHSDRGTGCYFGSAAVADFLRSNNLSLLVRAHECVVQGIEYMFDNKLVTVFTASNYCGIVENQSGVLVVDSNGVSEKRFPPLPYLKRALAIFKKPLKSTRKLMKPSGLLQHNAMSAVVRRQNKAEISSMANPHTNAVNSLKRINQSYSATTSTALTGFNGYNALEIINQIEASLNTANLNANDTINSPNSNKTTMNTANNNNNPSTGNPRVLQPFQGKPQIIVRPNVAFQQRRFSMF</sequence>
<protein>
    <recommendedName>
        <fullName evidence="8">Serine/threonine-protein phosphatase</fullName>
        <ecNumber evidence="8">3.1.3.16</ecNumber>
    </recommendedName>
</protein>
<dbReference type="CDD" id="cd00144">
    <property type="entry name" value="MPP_PPP_family"/>
    <property type="match status" value="1"/>
</dbReference>
<evidence type="ECO:0000256" key="1">
    <source>
        <dbReference type="ARBA" id="ARBA00001936"/>
    </source>
</evidence>
<feature type="domain" description="Serine/threonine specific protein phosphatases" evidence="10">
    <location>
        <begin position="129"/>
        <end position="134"/>
    </location>
</feature>
<dbReference type="VEuPathDB" id="TrichDB:TRFO_35786"/>
<evidence type="ECO:0000256" key="4">
    <source>
        <dbReference type="ARBA" id="ARBA00022912"/>
    </source>
</evidence>
<feature type="compositionally biased region" description="Low complexity" evidence="9">
    <location>
        <begin position="414"/>
        <end position="433"/>
    </location>
</feature>
<dbReference type="SMART" id="SM00156">
    <property type="entry name" value="PP2Ac"/>
    <property type="match status" value="1"/>
</dbReference>
<proteinExistence type="inferred from homology"/>
<dbReference type="InterPro" id="IPR004843">
    <property type="entry name" value="Calcineurin-like_PHP"/>
</dbReference>
<dbReference type="RefSeq" id="XP_068351048.1">
    <property type="nucleotide sequence ID" value="XM_068510458.1"/>
</dbReference>
<keyword evidence="4" id="KW-0904">Protein phosphatase</keyword>
<comment type="catalytic activity">
    <reaction evidence="6">
        <text>O-phospho-L-seryl-[protein] + H2O = L-seryl-[protein] + phosphate</text>
        <dbReference type="Rhea" id="RHEA:20629"/>
        <dbReference type="Rhea" id="RHEA-COMP:9863"/>
        <dbReference type="Rhea" id="RHEA-COMP:11604"/>
        <dbReference type="ChEBI" id="CHEBI:15377"/>
        <dbReference type="ChEBI" id="CHEBI:29999"/>
        <dbReference type="ChEBI" id="CHEBI:43474"/>
        <dbReference type="ChEBI" id="CHEBI:83421"/>
        <dbReference type="EC" id="3.1.3.16"/>
    </reaction>
</comment>
<dbReference type="GO" id="GO:0005634">
    <property type="term" value="C:nucleus"/>
    <property type="evidence" value="ECO:0007669"/>
    <property type="project" value="TreeGrafter"/>
</dbReference>
<dbReference type="PROSITE" id="PS00125">
    <property type="entry name" value="SER_THR_PHOSPHATASE"/>
    <property type="match status" value="1"/>
</dbReference>
<name>A0A1J4JI19_9EUKA</name>
<reference evidence="11" key="1">
    <citation type="submission" date="2016-10" db="EMBL/GenBank/DDBJ databases">
        <authorList>
            <person name="Benchimol M."/>
            <person name="Almeida L.G."/>
            <person name="Vasconcelos A.T."/>
            <person name="Perreira-Neves A."/>
            <person name="Rosa I.A."/>
            <person name="Tasca T."/>
            <person name="Bogo M.R."/>
            <person name="de Souza W."/>
        </authorList>
    </citation>
    <scope>NUCLEOTIDE SEQUENCE [LARGE SCALE GENOMIC DNA]</scope>
    <source>
        <strain evidence="11">K</strain>
    </source>
</reference>
<dbReference type="OrthoDB" id="10463461at2759"/>
<evidence type="ECO:0000259" key="10">
    <source>
        <dbReference type="PROSITE" id="PS00125"/>
    </source>
</evidence>
<comment type="caution">
    <text evidence="11">The sequence shown here is derived from an EMBL/GenBank/DDBJ whole genome shotgun (WGS) entry which is preliminary data.</text>
</comment>
<evidence type="ECO:0000256" key="7">
    <source>
        <dbReference type="ARBA" id="ARBA00048336"/>
    </source>
</evidence>
<dbReference type="InterPro" id="IPR050341">
    <property type="entry name" value="PP1_catalytic_subunit"/>
</dbReference>
<evidence type="ECO:0000256" key="6">
    <source>
        <dbReference type="ARBA" id="ARBA00047761"/>
    </source>
</evidence>
<comment type="catalytic activity">
    <reaction evidence="7 8">
        <text>O-phospho-L-threonyl-[protein] + H2O = L-threonyl-[protein] + phosphate</text>
        <dbReference type="Rhea" id="RHEA:47004"/>
        <dbReference type="Rhea" id="RHEA-COMP:11060"/>
        <dbReference type="Rhea" id="RHEA-COMP:11605"/>
        <dbReference type="ChEBI" id="CHEBI:15377"/>
        <dbReference type="ChEBI" id="CHEBI:30013"/>
        <dbReference type="ChEBI" id="CHEBI:43474"/>
        <dbReference type="ChEBI" id="CHEBI:61977"/>
        <dbReference type="EC" id="3.1.3.16"/>
    </reaction>
</comment>
<comment type="similarity">
    <text evidence="8">Belongs to the PPP phosphatase family.</text>
</comment>